<feature type="region of interest" description="Disordered" evidence="1">
    <location>
        <begin position="103"/>
        <end position="137"/>
    </location>
</feature>
<name>A0ABV6RG45_9MICO</name>
<evidence type="ECO:0000313" key="2">
    <source>
        <dbReference type="EMBL" id="MFC0675967.1"/>
    </source>
</evidence>
<gene>
    <name evidence="2" type="ORF">ACFFF6_18615</name>
</gene>
<evidence type="ECO:0000313" key="3">
    <source>
        <dbReference type="Proteomes" id="UP001589793"/>
    </source>
</evidence>
<organism evidence="2 3">
    <name type="scientific">Brachybacterium hainanense</name>
    <dbReference type="NCBI Taxonomy" id="1541174"/>
    <lineage>
        <taxon>Bacteria</taxon>
        <taxon>Bacillati</taxon>
        <taxon>Actinomycetota</taxon>
        <taxon>Actinomycetes</taxon>
        <taxon>Micrococcales</taxon>
        <taxon>Dermabacteraceae</taxon>
        <taxon>Brachybacterium</taxon>
    </lineage>
</organism>
<dbReference type="Proteomes" id="UP001589793">
    <property type="component" value="Unassembled WGS sequence"/>
</dbReference>
<dbReference type="Gene3D" id="3.40.190.10">
    <property type="entry name" value="Periplasmic binding protein-like II"/>
    <property type="match status" value="2"/>
</dbReference>
<reference evidence="2 3" key="1">
    <citation type="submission" date="2024-09" db="EMBL/GenBank/DDBJ databases">
        <authorList>
            <person name="Sun Q."/>
            <person name="Mori K."/>
        </authorList>
    </citation>
    <scope>NUCLEOTIDE SEQUENCE [LARGE SCALE GENOMIC DNA]</scope>
    <source>
        <strain evidence="2 3">CICC 10874</strain>
    </source>
</reference>
<accession>A0ABV6RG45</accession>
<feature type="non-terminal residue" evidence="2">
    <location>
        <position position="1"/>
    </location>
</feature>
<proteinExistence type="predicted"/>
<evidence type="ECO:0000256" key="1">
    <source>
        <dbReference type="SAM" id="MobiDB-lite"/>
    </source>
</evidence>
<dbReference type="RefSeq" id="WP_376983009.1">
    <property type="nucleotide sequence ID" value="NZ_JBHLSV010000035.1"/>
</dbReference>
<comment type="caution">
    <text evidence="2">The sequence shown here is derived from an EMBL/GenBank/DDBJ whole genome shotgun (WGS) entry which is preliminary data.</text>
</comment>
<keyword evidence="3" id="KW-1185">Reference proteome</keyword>
<protein>
    <submittedName>
        <fullName evidence="2">Uncharacterized protein</fullName>
    </submittedName>
</protein>
<sequence length="137" mass="14786">LDAGMFANTPEQYQKLGDATDGPKFGIAYGYSAAHFSGAVDYANPDSASMIMTPLAPMAGPSGVRTCQWDHFSYGYPNFVITPKCEDPVQMIRWADHQFHHDHLPRRRGAGNGVGLGHRGHARPAREAGHLPGARAG</sequence>
<dbReference type="EMBL" id="JBHLSV010000035">
    <property type="protein sequence ID" value="MFC0675967.1"/>
    <property type="molecule type" value="Genomic_DNA"/>
</dbReference>